<name>A1U7Z2_MARN8</name>
<proteinExistence type="predicted"/>
<dbReference type="HOGENOM" id="CLU_1045113_0_0_6"/>
<evidence type="ECO:0000313" key="2">
    <source>
        <dbReference type="EMBL" id="ABM21111.1"/>
    </source>
</evidence>
<feature type="region of interest" description="Disordered" evidence="1">
    <location>
        <begin position="232"/>
        <end position="266"/>
    </location>
</feature>
<geneLocation type="plasmid" evidence="2 3">
    <name>pMAQU01</name>
</geneLocation>
<keyword evidence="2" id="KW-0614">Plasmid</keyword>
<reference evidence="3" key="1">
    <citation type="journal article" date="2011" name="Appl. Environ. Microbiol.">
        <title>Genomic potential of Marinobacter aquaeolei, a biogeochemical 'opportunitroph'.</title>
        <authorList>
            <person name="Singer E."/>
            <person name="Webb E.A."/>
            <person name="Nelson W.C."/>
            <person name="Heidelberg J.F."/>
            <person name="Ivanova N."/>
            <person name="Pati A."/>
            <person name="Edwards K.J."/>
        </authorList>
    </citation>
    <scope>NUCLEOTIDE SEQUENCE [LARGE SCALE GENOMIC DNA]</scope>
    <source>
        <strain evidence="3">ATCC 700491 / DSM 11845 / VT8</strain>
    </source>
</reference>
<evidence type="ECO:0000256" key="1">
    <source>
        <dbReference type="SAM" id="MobiDB-lite"/>
    </source>
</evidence>
<dbReference type="EMBL" id="CP000515">
    <property type="protein sequence ID" value="ABM21111.1"/>
    <property type="molecule type" value="Genomic_DNA"/>
</dbReference>
<protein>
    <submittedName>
        <fullName evidence="2">Uncharacterized protein</fullName>
    </submittedName>
</protein>
<organism evidence="2 3">
    <name type="scientific">Marinobacter nauticus (strain ATCC 700491 / DSM 11845 / VT8)</name>
    <name type="common">Marinobacter aquaeolei</name>
    <dbReference type="NCBI Taxonomy" id="351348"/>
    <lineage>
        <taxon>Bacteria</taxon>
        <taxon>Pseudomonadati</taxon>
        <taxon>Pseudomonadota</taxon>
        <taxon>Gammaproteobacteria</taxon>
        <taxon>Pseudomonadales</taxon>
        <taxon>Marinobacteraceae</taxon>
        <taxon>Marinobacter</taxon>
    </lineage>
</organism>
<sequence>MTTTTAGIMTKPTSTDHANLPFPKGYPIHLSPETFLETVESMMVTRAADRGILEVAIGDANVPLAGAMRRDILLPVLIDYANFVIQPQADLQFDSALNDELTSRVTEDLEASSEPHNDPTIPEKAREMTKQILGRTPLINVGDPKAGLKTRTALNKVSGIPASVTLLMLDTALESAHNLSMKHQQETAGLSEQEILDLTPVANLLGSMNINEMLQSIPANVQKRLDEILGETPEQTPAPAPELNPMYDALNDDAPGYAESEPEVKA</sequence>
<dbReference type="AlphaFoldDB" id="A1U7Z2"/>
<dbReference type="KEGG" id="maq:Maqu_4260"/>
<gene>
    <name evidence="2" type="ordered locus">Maqu_4260</name>
</gene>
<dbReference type="Proteomes" id="UP000000998">
    <property type="component" value="Plasmid pMAQU01"/>
</dbReference>
<evidence type="ECO:0000313" key="3">
    <source>
        <dbReference type="Proteomes" id="UP000000998"/>
    </source>
</evidence>
<accession>A1U7Z2</accession>